<gene>
    <name evidence="2" type="ORF">ABL78_3822</name>
</gene>
<name>A0A0N1HXE8_LEPSE</name>
<sequence length="332" mass="36789">MSSSTQDELRRTQQYLAEVIDECVFVERQRELMERRLTSQVSNQKAALHDAFSALEYMCRYAYLMECAVLPSVLASLPSASSLRRDLLQVRADLDARLEQLTKNTERRLEGSALLLPPLADMPPNRQATKEGSPPLMSPLSPIAGAEAMHSLFQRKVDLLDALTRTVLKLDTVQLSATSENAELQALRARMDELSRLVEANAATPALGCPAIAPAGSQDWAKVEEAKLSTPSLSSPSAVRFAQARTLAYEKTTQTLNNELALLHENYAALSRASAAEMDRLKQRSAEMQRKHDDRVAECDAVLGRLSLELEQLIHENAQLKHRLRSILGTEG</sequence>
<proteinExistence type="predicted"/>
<evidence type="ECO:0000313" key="2">
    <source>
        <dbReference type="EMBL" id="KPI87110.1"/>
    </source>
</evidence>
<comment type="caution">
    <text evidence="2">The sequence shown here is derived from an EMBL/GenBank/DDBJ whole genome shotgun (WGS) entry which is preliminary data.</text>
</comment>
<dbReference type="VEuPathDB" id="TriTrypDB:Lsey_0102_0200"/>
<organism evidence="2 3">
    <name type="scientific">Leptomonas seymouri</name>
    <dbReference type="NCBI Taxonomy" id="5684"/>
    <lineage>
        <taxon>Eukaryota</taxon>
        <taxon>Discoba</taxon>
        <taxon>Euglenozoa</taxon>
        <taxon>Kinetoplastea</taxon>
        <taxon>Metakinetoplastina</taxon>
        <taxon>Trypanosomatida</taxon>
        <taxon>Trypanosomatidae</taxon>
        <taxon>Leishmaniinae</taxon>
        <taxon>Leptomonas</taxon>
    </lineage>
</organism>
<feature type="coiled-coil region" evidence="1">
    <location>
        <begin position="271"/>
        <end position="323"/>
    </location>
</feature>
<reference evidence="2 3" key="1">
    <citation type="journal article" date="2015" name="PLoS Pathog.">
        <title>Leptomonas seymouri: Adaptations to the Dixenous Life Cycle Analyzed by Genome Sequencing, Transcriptome Profiling and Co-infection with Leishmania donovani.</title>
        <authorList>
            <person name="Kraeva N."/>
            <person name="Butenko A."/>
            <person name="Hlavacova J."/>
            <person name="Kostygov A."/>
            <person name="Myskova J."/>
            <person name="Grybchuk D."/>
            <person name="Lestinova T."/>
            <person name="Votypka J."/>
            <person name="Volf P."/>
            <person name="Opperdoes F."/>
            <person name="Flegontov P."/>
            <person name="Lukes J."/>
            <person name="Yurchenko V."/>
        </authorList>
    </citation>
    <scope>NUCLEOTIDE SEQUENCE [LARGE SCALE GENOMIC DNA]</scope>
    <source>
        <strain evidence="2 3">ATCC 30220</strain>
    </source>
</reference>
<protein>
    <submittedName>
        <fullName evidence="2">Uncharacterized protein</fullName>
    </submittedName>
</protein>
<dbReference type="EMBL" id="LJSK01000102">
    <property type="protein sequence ID" value="KPI87110.1"/>
    <property type="molecule type" value="Genomic_DNA"/>
</dbReference>
<accession>A0A0N1HXE8</accession>
<dbReference type="AlphaFoldDB" id="A0A0N1HXE8"/>
<evidence type="ECO:0000256" key="1">
    <source>
        <dbReference type="SAM" id="Coils"/>
    </source>
</evidence>
<dbReference type="OMA" id="CVFVERQ"/>
<dbReference type="Proteomes" id="UP000038009">
    <property type="component" value="Unassembled WGS sequence"/>
</dbReference>
<keyword evidence="3" id="KW-1185">Reference proteome</keyword>
<evidence type="ECO:0000313" key="3">
    <source>
        <dbReference type="Proteomes" id="UP000038009"/>
    </source>
</evidence>
<keyword evidence="1" id="KW-0175">Coiled coil</keyword>
<dbReference type="OrthoDB" id="272605at2759"/>